<keyword evidence="2" id="KW-0963">Cytoplasm</keyword>
<gene>
    <name evidence="7" type="ORF">CCMP2556_LOCUS20530</name>
</gene>
<feature type="repeat" description="WD" evidence="6">
    <location>
        <begin position="58"/>
        <end position="99"/>
    </location>
</feature>
<feature type="repeat" description="WD" evidence="6">
    <location>
        <begin position="100"/>
        <end position="134"/>
    </location>
</feature>
<dbReference type="InterPro" id="IPR036322">
    <property type="entry name" value="WD40_repeat_dom_sf"/>
</dbReference>
<dbReference type="PANTHER" id="PTHR22842:SF3">
    <property type="entry name" value="WD REPEAT DOMAIN-CONTAINING PROTEIN 83"/>
    <property type="match status" value="1"/>
</dbReference>
<feature type="repeat" description="WD" evidence="6">
    <location>
        <begin position="272"/>
        <end position="307"/>
    </location>
</feature>
<dbReference type="CDD" id="cd00200">
    <property type="entry name" value="WD40"/>
    <property type="match status" value="1"/>
</dbReference>
<reference evidence="7 8" key="1">
    <citation type="submission" date="2024-02" db="EMBL/GenBank/DDBJ databases">
        <authorList>
            <person name="Chen Y."/>
            <person name="Shah S."/>
            <person name="Dougan E. K."/>
            <person name="Thang M."/>
            <person name="Chan C."/>
        </authorList>
    </citation>
    <scope>NUCLEOTIDE SEQUENCE [LARGE SCALE GENOMIC DNA]</scope>
</reference>
<dbReference type="InterPro" id="IPR051980">
    <property type="entry name" value="WD_repeat_MORG1"/>
</dbReference>
<dbReference type="SMART" id="SM00320">
    <property type="entry name" value="WD40"/>
    <property type="match status" value="7"/>
</dbReference>
<dbReference type="EMBL" id="CAXAMN010012047">
    <property type="protein sequence ID" value="CAK9037048.1"/>
    <property type="molecule type" value="Genomic_DNA"/>
</dbReference>
<feature type="repeat" description="WD" evidence="6">
    <location>
        <begin position="15"/>
        <end position="56"/>
    </location>
</feature>
<sequence length="307" mass="33197">MAGFKLPGPEPAQILEGHEGAVLALSWTKNGQYIMTASQDKSVRLWNPHGGKHIKKFAGCHNQEVNDVLIAADNSKFVSCGSDKLIFQWDVTSGQVVRKFSGHDRKVNALAFGPKEEVLLSASHDKTVRIWDLRARSNKPIQVLTGAADSVLCLMTHRDEIMTGSADGGLRSYDVRQGQLVTDQLLQPIGSISVSNDGQCLLVSTLDNQIRLLEHSDGSELTSYFGHTNKRVKVRSTLDPTDSFVVSGSEDGCLHFWELVEATPLSGGQGGQQGHAAAVLCVAFYEETLVSASADGVVKVWRPPSGC</sequence>
<name>A0ABP0LD30_9DINO</name>
<dbReference type="PROSITE" id="PS50294">
    <property type="entry name" value="WD_REPEATS_REGION"/>
    <property type="match status" value="3"/>
</dbReference>
<dbReference type="InterPro" id="IPR001680">
    <property type="entry name" value="WD40_rpt"/>
</dbReference>
<evidence type="ECO:0000313" key="7">
    <source>
        <dbReference type="EMBL" id="CAK9037048.1"/>
    </source>
</evidence>
<keyword evidence="4" id="KW-0677">Repeat</keyword>
<accession>A0ABP0LD30</accession>
<evidence type="ECO:0000256" key="4">
    <source>
        <dbReference type="ARBA" id="ARBA00022737"/>
    </source>
</evidence>
<evidence type="ECO:0000256" key="5">
    <source>
        <dbReference type="ARBA" id="ARBA00038145"/>
    </source>
</evidence>
<protein>
    <submittedName>
        <fullName evidence="7">Uncharacterized protein</fullName>
    </submittedName>
</protein>
<dbReference type="PANTHER" id="PTHR22842">
    <property type="entry name" value="WD40 REPEAT PROTEIN"/>
    <property type="match status" value="1"/>
</dbReference>
<dbReference type="Gene3D" id="2.130.10.10">
    <property type="entry name" value="YVTN repeat-like/Quinoprotein amine dehydrogenase"/>
    <property type="match status" value="2"/>
</dbReference>
<organism evidence="7 8">
    <name type="scientific">Durusdinium trenchii</name>
    <dbReference type="NCBI Taxonomy" id="1381693"/>
    <lineage>
        <taxon>Eukaryota</taxon>
        <taxon>Sar</taxon>
        <taxon>Alveolata</taxon>
        <taxon>Dinophyceae</taxon>
        <taxon>Suessiales</taxon>
        <taxon>Symbiodiniaceae</taxon>
        <taxon>Durusdinium</taxon>
    </lineage>
</organism>
<evidence type="ECO:0000256" key="6">
    <source>
        <dbReference type="PROSITE-ProRule" id="PRU00221"/>
    </source>
</evidence>
<dbReference type="PRINTS" id="PR00320">
    <property type="entry name" value="GPROTEINBRPT"/>
</dbReference>
<evidence type="ECO:0000256" key="3">
    <source>
        <dbReference type="ARBA" id="ARBA00022574"/>
    </source>
</evidence>
<keyword evidence="8" id="KW-1185">Reference proteome</keyword>
<dbReference type="SUPFAM" id="SSF50978">
    <property type="entry name" value="WD40 repeat-like"/>
    <property type="match status" value="1"/>
</dbReference>
<comment type="subcellular location">
    <subcellularLocation>
        <location evidence="1">Cytoplasm</location>
    </subcellularLocation>
</comment>
<dbReference type="InterPro" id="IPR019775">
    <property type="entry name" value="WD40_repeat_CS"/>
</dbReference>
<comment type="similarity">
    <text evidence="5">Belongs to the WD repeat MORG1 family.</text>
</comment>
<dbReference type="InterPro" id="IPR015943">
    <property type="entry name" value="WD40/YVTN_repeat-like_dom_sf"/>
</dbReference>
<evidence type="ECO:0000256" key="1">
    <source>
        <dbReference type="ARBA" id="ARBA00004496"/>
    </source>
</evidence>
<dbReference type="Pfam" id="PF00400">
    <property type="entry name" value="WD40"/>
    <property type="match status" value="5"/>
</dbReference>
<comment type="caution">
    <text evidence="7">The sequence shown here is derived from an EMBL/GenBank/DDBJ whole genome shotgun (WGS) entry which is preliminary data.</text>
</comment>
<keyword evidence="3 6" id="KW-0853">WD repeat</keyword>
<evidence type="ECO:0000313" key="8">
    <source>
        <dbReference type="Proteomes" id="UP001642484"/>
    </source>
</evidence>
<dbReference type="Proteomes" id="UP001642484">
    <property type="component" value="Unassembled WGS sequence"/>
</dbReference>
<proteinExistence type="inferred from homology"/>
<dbReference type="PROSITE" id="PS50082">
    <property type="entry name" value="WD_REPEATS_2"/>
    <property type="match status" value="4"/>
</dbReference>
<dbReference type="PROSITE" id="PS00678">
    <property type="entry name" value="WD_REPEATS_1"/>
    <property type="match status" value="1"/>
</dbReference>
<evidence type="ECO:0000256" key="2">
    <source>
        <dbReference type="ARBA" id="ARBA00022490"/>
    </source>
</evidence>
<dbReference type="InterPro" id="IPR020472">
    <property type="entry name" value="WD40_PAC1"/>
</dbReference>